<dbReference type="EMBL" id="BNBD01000003">
    <property type="protein sequence ID" value="GHF40717.1"/>
    <property type="molecule type" value="Genomic_DNA"/>
</dbReference>
<feature type="compositionally biased region" description="Low complexity" evidence="1">
    <location>
        <begin position="62"/>
        <end position="77"/>
    </location>
</feature>
<dbReference type="RefSeq" id="WP_190129358.1">
    <property type="nucleotide sequence ID" value="NZ_BNBD01000003.1"/>
</dbReference>
<name>A0A919B1H9_9ACTN</name>
<protein>
    <submittedName>
        <fullName evidence="2">Uncharacterized protein</fullName>
    </submittedName>
</protein>
<dbReference type="Proteomes" id="UP000638313">
    <property type="component" value="Unassembled WGS sequence"/>
</dbReference>
<comment type="caution">
    <text evidence="2">The sequence shown here is derived from an EMBL/GenBank/DDBJ whole genome shotgun (WGS) entry which is preliminary data.</text>
</comment>
<gene>
    <name evidence="2" type="ORF">GCM10010218_22650</name>
</gene>
<keyword evidence="3" id="KW-1185">Reference proteome</keyword>
<evidence type="ECO:0000256" key="1">
    <source>
        <dbReference type="SAM" id="MobiDB-lite"/>
    </source>
</evidence>
<evidence type="ECO:0000313" key="2">
    <source>
        <dbReference type="EMBL" id="GHF40717.1"/>
    </source>
</evidence>
<accession>A0A919B1H9</accession>
<dbReference type="AlphaFoldDB" id="A0A919B1H9"/>
<proteinExistence type="predicted"/>
<sequence>MTGAPGTTPLLHRTAVTPAERRDWAAHGHVALPGLWGPGLARDLAAECRARHAAAGVPRGGPRTPVSARRAPRRATPAAGGPLLARIHLELTGPARALTGRLLVPTFAAYGYYEHDDEVFLHIDTELCELTLLTTAAGRVGPLHLHPGLTGASMAELGALESDPAWDRAGGTPVTYPATGVTALDGRRLPHHRPGRPTGELSAVAAFCYRSLF</sequence>
<feature type="region of interest" description="Disordered" evidence="1">
    <location>
        <begin position="52"/>
        <end position="77"/>
    </location>
</feature>
<evidence type="ECO:0000313" key="3">
    <source>
        <dbReference type="Proteomes" id="UP000638313"/>
    </source>
</evidence>
<reference evidence="2" key="2">
    <citation type="submission" date="2020-09" db="EMBL/GenBank/DDBJ databases">
        <authorList>
            <person name="Sun Q."/>
            <person name="Ohkuma M."/>
        </authorList>
    </citation>
    <scope>NUCLEOTIDE SEQUENCE</scope>
    <source>
        <strain evidence="2">JCM 4059</strain>
    </source>
</reference>
<organism evidence="2 3">
    <name type="scientific">Streptomyces mashuensis</name>
    <dbReference type="NCBI Taxonomy" id="33904"/>
    <lineage>
        <taxon>Bacteria</taxon>
        <taxon>Bacillati</taxon>
        <taxon>Actinomycetota</taxon>
        <taxon>Actinomycetes</taxon>
        <taxon>Kitasatosporales</taxon>
        <taxon>Streptomycetaceae</taxon>
        <taxon>Streptomyces</taxon>
    </lineage>
</organism>
<reference evidence="2" key="1">
    <citation type="journal article" date="2014" name="Int. J. Syst. Evol. Microbiol.">
        <title>Complete genome sequence of Corynebacterium casei LMG S-19264T (=DSM 44701T), isolated from a smear-ripened cheese.</title>
        <authorList>
            <consortium name="US DOE Joint Genome Institute (JGI-PGF)"/>
            <person name="Walter F."/>
            <person name="Albersmeier A."/>
            <person name="Kalinowski J."/>
            <person name="Ruckert C."/>
        </authorList>
    </citation>
    <scope>NUCLEOTIDE SEQUENCE</scope>
    <source>
        <strain evidence="2">JCM 4059</strain>
    </source>
</reference>